<dbReference type="PROSITE" id="PS00552">
    <property type="entry name" value="HTH_MERR_1"/>
    <property type="match status" value="1"/>
</dbReference>
<evidence type="ECO:0000256" key="1">
    <source>
        <dbReference type="ARBA" id="ARBA00023125"/>
    </source>
</evidence>
<dbReference type="CDD" id="cd01282">
    <property type="entry name" value="HTH_MerR-like_sg3"/>
    <property type="match status" value="1"/>
</dbReference>
<dbReference type="SMART" id="SM00422">
    <property type="entry name" value="HTH_MERR"/>
    <property type="match status" value="1"/>
</dbReference>
<gene>
    <name evidence="3" type="ORF">VSH64_09365</name>
</gene>
<dbReference type="EMBL" id="CP142149">
    <property type="protein sequence ID" value="WSE32313.1"/>
    <property type="molecule type" value="Genomic_DNA"/>
</dbReference>
<organism evidence="3 4">
    <name type="scientific">Amycolatopsis rhabdoformis</name>
    <dbReference type="NCBI Taxonomy" id="1448059"/>
    <lineage>
        <taxon>Bacteria</taxon>
        <taxon>Bacillati</taxon>
        <taxon>Actinomycetota</taxon>
        <taxon>Actinomycetes</taxon>
        <taxon>Pseudonocardiales</taxon>
        <taxon>Pseudonocardiaceae</taxon>
        <taxon>Amycolatopsis</taxon>
    </lineage>
</organism>
<dbReference type="Gene3D" id="1.10.1660.10">
    <property type="match status" value="1"/>
</dbReference>
<dbReference type="InterPro" id="IPR009061">
    <property type="entry name" value="DNA-bd_dom_put_sf"/>
</dbReference>
<dbReference type="InterPro" id="IPR000551">
    <property type="entry name" value="MerR-type_HTH_dom"/>
</dbReference>
<keyword evidence="1" id="KW-0238">DNA-binding</keyword>
<evidence type="ECO:0000313" key="4">
    <source>
        <dbReference type="Proteomes" id="UP001330812"/>
    </source>
</evidence>
<dbReference type="PROSITE" id="PS50937">
    <property type="entry name" value="HTH_MERR_2"/>
    <property type="match status" value="1"/>
</dbReference>
<dbReference type="PRINTS" id="PR00040">
    <property type="entry name" value="HTHMERR"/>
</dbReference>
<name>A0ABZ1IF79_9PSEU</name>
<sequence length="123" mass="13699">MRIGELAARADVSTRAVRYYEEQGLLQSERTAGGQRVYPDSAADRLRLIQELYTAGLSSRVIASFLPCIDTGVVPPEMLEQLTDERARITERITQLREAGRRLDTLIGICKDSDPENCRSSLG</sequence>
<accession>A0ABZ1IF79</accession>
<protein>
    <submittedName>
        <fullName evidence="3">MerR family transcriptional regulator</fullName>
    </submittedName>
</protein>
<feature type="domain" description="HTH merR-type" evidence="2">
    <location>
        <begin position="1"/>
        <end position="68"/>
    </location>
</feature>
<dbReference type="SUPFAM" id="SSF46955">
    <property type="entry name" value="Putative DNA-binding domain"/>
    <property type="match status" value="1"/>
</dbReference>
<dbReference type="PANTHER" id="PTHR30204">
    <property type="entry name" value="REDOX-CYCLING DRUG-SENSING TRANSCRIPTIONAL ACTIVATOR SOXR"/>
    <property type="match status" value="1"/>
</dbReference>
<proteinExistence type="predicted"/>
<keyword evidence="4" id="KW-1185">Reference proteome</keyword>
<evidence type="ECO:0000259" key="2">
    <source>
        <dbReference type="PROSITE" id="PS50937"/>
    </source>
</evidence>
<dbReference type="RefSeq" id="WP_326835121.1">
    <property type="nucleotide sequence ID" value="NZ_CP142149.1"/>
</dbReference>
<reference evidence="3 4" key="1">
    <citation type="journal article" date="2015" name="Int. J. Syst. Evol. Microbiol.">
        <title>Amycolatopsis rhabdoformis sp. nov., an actinomycete isolated from a tropical forest soil.</title>
        <authorList>
            <person name="Souza W.R."/>
            <person name="Silva R.E."/>
            <person name="Goodfellow M."/>
            <person name="Busarakam K."/>
            <person name="Figueiro F.S."/>
            <person name="Ferreira D."/>
            <person name="Rodrigues-Filho E."/>
            <person name="Moraes L.A.B."/>
            <person name="Zucchi T.D."/>
        </authorList>
    </citation>
    <scope>NUCLEOTIDE SEQUENCE [LARGE SCALE GENOMIC DNA]</scope>
    <source>
        <strain evidence="3 4">NCIMB 14900</strain>
    </source>
</reference>
<dbReference type="Proteomes" id="UP001330812">
    <property type="component" value="Chromosome"/>
</dbReference>
<dbReference type="Pfam" id="PF13411">
    <property type="entry name" value="MerR_1"/>
    <property type="match status" value="1"/>
</dbReference>
<dbReference type="InterPro" id="IPR047057">
    <property type="entry name" value="MerR_fam"/>
</dbReference>
<dbReference type="PANTHER" id="PTHR30204:SF97">
    <property type="entry name" value="MERR FAMILY REGULATORY PROTEIN"/>
    <property type="match status" value="1"/>
</dbReference>
<evidence type="ECO:0000313" key="3">
    <source>
        <dbReference type="EMBL" id="WSE32313.1"/>
    </source>
</evidence>